<keyword evidence="3" id="KW-1185">Reference proteome</keyword>
<evidence type="ECO:0000313" key="4">
    <source>
        <dbReference type="WBParaSite" id="TASK_0000918701-mRNA-1"/>
    </source>
</evidence>
<reference evidence="2 3" key="2">
    <citation type="submission" date="2018-11" db="EMBL/GenBank/DDBJ databases">
        <authorList>
            <consortium name="Pathogen Informatics"/>
        </authorList>
    </citation>
    <scope>NUCLEOTIDE SEQUENCE [LARGE SCALE GENOMIC DNA]</scope>
</reference>
<evidence type="ECO:0000313" key="2">
    <source>
        <dbReference type="EMBL" id="VDK42205.1"/>
    </source>
</evidence>
<dbReference type="EMBL" id="UYRS01019024">
    <property type="protein sequence ID" value="VDK42205.1"/>
    <property type="molecule type" value="Genomic_DNA"/>
</dbReference>
<sequence>MNVKGRKREEGENEVGMWIRNKEDLEGKQPLEEESGRKERKGEREDERVKKRQNGERREELGGYTYGERQRWRWQGSSIVDCCGLLLAAVAGGATSQPNTKTEKGVEGNEEGEVEVIITTYLLLLLLCKQVHQELQQRLKYF</sequence>
<reference evidence="4" key="1">
    <citation type="submission" date="2017-02" db="UniProtKB">
        <authorList>
            <consortium name="WormBaseParasite"/>
        </authorList>
    </citation>
    <scope>IDENTIFICATION</scope>
</reference>
<organism evidence="4">
    <name type="scientific">Taenia asiatica</name>
    <name type="common">Asian tapeworm</name>
    <dbReference type="NCBI Taxonomy" id="60517"/>
    <lineage>
        <taxon>Eukaryota</taxon>
        <taxon>Metazoa</taxon>
        <taxon>Spiralia</taxon>
        <taxon>Lophotrochozoa</taxon>
        <taxon>Platyhelminthes</taxon>
        <taxon>Cestoda</taxon>
        <taxon>Eucestoda</taxon>
        <taxon>Cyclophyllidea</taxon>
        <taxon>Taeniidae</taxon>
        <taxon>Taenia</taxon>
    </lineage>
</organism>
<feature type="compositionally biased region" description="Basic and acidic residues" evidence="1">
    <location>
        <begin position="20"/>
        <end position="58"/>
    </location>
</feature>
<evidence type="ECO:0000256" key="1">
    <source>
        <dbReference type="SAM" id="MobiDB-lite"/>
    </source>
</evidence>
<feature type="region of interest" description="Disordered" evidence="1">
    <location>
        <begin position="1"/>
        <end position="58"/>
    </location>
</feature>
<dbReference type="Proteomes" id="UP000282613">
    <property type="component" value="Unassembled WGS sequence"/>
</dbReference>
<evidence type="ECO:0000313" key="3">
    <source>
        <dbReference type="Proteomes" id="UP000282613"/>
    </source>
</evidence>
<accession>A0A0R3WEE8</accession>
<dbReference type="AlphaFoldDB" id="A0A0R3WEE8"/>
<proteinExistence type="predicted"/>
<gene>
    <name evidence="2" type="ORF">TASK_LOCUS9188</name>
</gene>
<name>A0A0R3WEE8_TAEAS</name>
<protein>
    <submittedName>
        <fullName evidence="4">Octapeptide-repeat protein T2</fullName>
    </submittedName>
</protein>
<dbReference type="WBParaSite" id="TASK_0000918701-mRNA-1">
    <property type="protein sequence ID" value="TASK_0000918701-mRNA-1"/>
    <property type="gene ID" value="TASK_0000918701"/>
</dbReference>